<dbReference type="AlphaFoldDB" id="A0A6C0I9W5"/>
<organism evidence="1">
    <name type="scientific">viral metagenome</name>
    <dbReference type="NCBI Taxonomy" id="1070528"/>
    <lineage>
        <taxon>unclassified sequences</taxon>
        <taxon>metagenomes</taxon>
        <taxon>organismal metagenomes</taxon>
    </lineage>
</organism>
<sequence>MKKKPFWDVEEDTGFIKIKSPLDNLDYKVYNTGSPDEQLQVAIMLSKVRRDLNKLLIYLCKNPQLWINDSIGYGIIHTFDIHIPCLHNHFEQVLNNESIILKDTNLYPIQEMTPNKHGILGLNKPKKIKTIKLANGKDYEIAEKRSMHLTIRTNGKIHDYSKILLLAIHEITHTTCNDIYWKEDNHKYPYGKYHTQMKNWAKDCGIIKN</sequence>
<protein>
    <recommendedName>
        <fullName evidence="2">WLM domain-containing protein</fullName>
    </recommendedName>
</protein>
<reference evidence="1" key="1">
    <citation type="journal article" date="2020" name="Nature">
        <title>Giant virus diversity and host interactions through global metagenomics.</title>
        <authorList>
            <person name="Schulz F."/>
            <person name="Roux S."/>
            <person name="Paez-Espino D."/>
            <person name="Jungbluth S."/>
            <person name="Walsh D.A."/>
            <person name="Denef V.J."/>
            <person name="McMahon K.D."/>
            <person name="Konstantinidis K.T."/>
            <person name="Eloe-Fadrosh E.A."/>
            <person name="Kyrpides N.C."/>
            <person name="Woyke T."/>
        </authorList>
    </citation>
    <scope>NUCLEOTIDE SEQUENCE</scope>
    <source>
        <strain evidence="1">GVMAG-M-3300023184-53</strain>
    </source>
</reference>
<proteinExistence type="predicted"/>
<name>A0A6C0I9W5_9ZZZZ</name>
<accession>A0A6C0I9W5</accession>
<dbReference type="EMBL" id="MN740136">
    <property type="protein sequence ID" value="QHT89136.1"/>
    <property type="molecule type" value="Genomic_DNA"/>
</dbReference>
<evidence type="ECO:0008006" key="2">
    <source>
        <dbReference type="Google" id="ProtNLM"/>
    </source>
</evidence>
<evidence type="ECO:0000313" key="1">
    <source>
        <dbReference type="EMBL" id="QHT89136.1"/>
    </source>
</evidence>